<protein>
    <submittedName>
        <fullName evidence="2">Uncharacterized protein</fullName>
    </submittedName>
</protein>
<dbReference type="AlphaFoldDB" id="A0A1F6EZY2"/>
<dbReference type="EMBL" id="MFLZ01000041">
    <property type="protein sequence ID" value="OGG79174.1"/>
    <property type="molecule type" value="Genomic_DNA"/>
</dbReference>
<feature type="transmembrane region" description="Helical" evidence="1">
    <location>
        <begin position="65"/>
        <end position="83"/>
    </location>
</feature>
<evidence type="ECO:0000256" key="1">
    <source>
        <dbReference type="SAM" id="Phobius"/>
    </source>
</evidence>
<keyword evidence="1" id="KW-0812">Transmembrane</keyword>
<feature type="transmembrane region" description="Helical" evidence="1">
    <location>
        <begin position="42"/>
        <end position="59"/>
    </location>
</feature>
<dbReference type="STRING" id="1798512.A3A39_03590"/>
<keyword evidence="1" id="KW-1133">Transmembrane helix</keyword>
<gene>
    <name evidence="2" type="ORF">A3A39_03590</name>
</gene>
<reference evidence="2 3" key="1">
    <citation type="journal article" date="2016" name="Nat. Commun.">
        <title>Thousands of microbial genomes shed light on interconnected biogeochemical processes in an aquifer system.</title>
        <authorList>
            <person name="Anantharaman K."/>
            <person name="Brown C.T."/>
            <person name="Hug L.A."/>
            <person name="Sharon I."/>
            <person name="Castelle C.J."/>
            <person name="Probst A.J."/>
            <person name="Thomas B.C."/>
            <person name="Singh A."/>
            <person name="Wilkins M.J."/>
            <person name="Karaoz U."/>
            <person name="Brodie E.L."/>
            <person name="Williams K.H."/>
            <person name="Hubbard S.S."/>
            <person name="Banfield J.F."/>
        </authorList>
    </citation>
    <scope>NUCLEOTIDE SEQUENCE [LARGE SCALE GENOMIC DNA]</scope>
</reference>
<feature type="transmembrane region" description="Helical" evidence="1">
    <location>
        <begin position="173"/>
        <end position="191"/>
    </location>
</feature>
<name>A0A1F6EZY2_9BACT</name>
<evidence type="ECO:0000313" key="3">
    <source>
        <dbReference type="Proteomes" id="UP000177372"/>
    </source>
</evidence>
<comment type="caution">
    <text evidence="2">The sequence shown here is derived from an EMBL/GenBank/DDBJ whole genome shotgun (WGS) entry which is preliminary data.</text>
</comment>
<feature type="transmembrane region" description="Helical" evidence="1">
    <location>
        <begin position="6"/>
        <end position="22"/>
    </location>
</feature>
<dbReference type="Proteomes" id="UP000177372">
    <property type="component" value="Unassembled WGS sequence"/>
</dbReference>
<proteinExistence type="predicted"/>
<feature type="transmembrane region" description="Helical" evidence="1">
    <location>
        <begin position="90"/>
        <end position="110"/>
    </location>
</feature>
<organism evidence="2 3">
    <name type="scientific">Candidatus Kaiserbacteria bacterium RIFCSPLOWO2_01_FULL_54_13</name>
    <dbReference type="NCBI Taxonomy" id="1798512"/>
    <lineage>
        <taxon>Bacteria</taxon>
        <taxon>Candidatus Kaiseribacteriota</taxon>
    </lineage>
</organism>
<sequence>MAGLLNLAAFVPYVLGIFGWGIGRNGPVLHRITPTKPNRATWFIWTFVGSVILPSYHYSGADETIWVPAALTAGPFAVALLSLKWGEGGWTRFDQVCLAGACISVGGWAITGSPVVGLLLALVADGFGAVATIRHAYRRPEEENRLAWILFLVGDLANLLAVTDWSLAALTVWSLPVYMVLQTIPIAVLSARKGGAR</sequence>
<keyword evidence="1" id="KW-0472">Membrane</keyword>
<accession>A0A1F6EZY2</accession>
<evidence type="ECO:0000313" key="2">
    <source>
        <dbReference type="EMBL" id="OGG79174.1"/>
    </source>
</evidence>